<proteinExistence type="inferred from homology"/>
<comment type="caution">
    <text evidence="13">The sequence shown here is derived from an EMBL/GenBank/DDBJ whole genome shotgun (WGS) entry which is preliminary data.</text>
</comment>
<dbReference type="InterPro" id="IPR016166">
    <property type="entry name" value="FAD-bd_PCMH"/>
</dbReference>
<dbReference type="GO" id="GO:0008720">
    <property type="term" value="F:D-lactate dehydrogenase (NAD+) activity"/>
    <property type="evidence" value="ECO:0007669"/>
    <property type="project" value="TreeGrafter"/>
</dbReference>
<dbReference type="InterPro" id="IPR016171">
    <property type="entry name" value="Vanillyl_alc_oxidase_C-sub2"/>
</dbReference>
<evidence type="ECO:0000313" key="14">
    <source>
        <dbReference type="Proteomes" id="UP000188533"/>
    </source>
</evidence>
<feature type="compositionally biased region" description="Pro residues" evidence="11">
    <location>
        <begin position="31"/>
        <end position="45"/>
    </location>
</feature>
<dbReference type="Proteomes" id="UP000188533">
    <property type="component" value="Unassembled WGS sequence"/>
</dbReference>
<evidence type="ECO:0000256" key="7">
    <source>
        <dbReference type="ARBA" id="ARBA00023002"/>
    </source>
</evidence>
<dbReference type="Gene3D" id="3.30.465.10">
    <property type="match status" value="1"/>
</dbReference>
<dbReference type="AlphaFoldDB" id="A0A1Q3E5M1"/>
<feature type="region of interest" description="Disordered" evidence="11">
    <location>
        <begin position="1"/>
        <end position="45"/>
    </location>
</feature>
<dbReference type="EC" id="1.1.2.4" evidence="9"/>
<dbReference type="PANTHER" id="PTHR11748">
    <property type="entry name" value="D-LACTATE DEHYDROGENASE"/>
    <property type="match status" value="1"/>
</dbReference>
<gene>
    <name evidence="13" type="ORF">LENED_004215</name>
</gene>
<feature type="region of interest" description="Disordered" evidence="11">
    <location>
        <begin position="124"/>
        <end position="146"/>
    </location>
</feature>
<evidence type="ECO:0000256" key="4">
    <source>
        <dbReference type="ARBA" id="ARBA00022630"/>
    </source>
</evidence>
<dbReference type="Pfam" id="PF02913">
    <property type="entry name" value="FAD-oxidase_C"/>
    <property type="match status" value="1"/>
</dbReference>
<dbReference type="InterPro" id="IPR036318">
    <property type="entry name" value="FAD-bd_PCMH-like_sf"/>
</dbReference>
<dbReference type="SUPFAM" id="SSF56176">
    <property type="entry name" value="FAD-binding/transporter-associated domain-like"/>
    <property type="match status" value="1"/>
</dbReference>
<dbReference type="GO" id="GO:0005739">
    <property type="term" value="C:mitochondrion"/>
    <property type="evidence" value="ECO:0007669"/>
    <property type="project" value="UniProtKB-SubCell"/>
</dbReference>
<keyword evidence="5" id="KW-0274">FAD</keyword>
<dbReference type="FunFam" id="3.30.70.2740:FF:000001">
    <property type="entry name" value="D-lactate dehydrogenase mitochondrial"/>
    <property type="match status" value="1"/>
</dbReference>
<feature type="domain" description="FAD-binding PCMH-type" evidence="12">
    <location>
        <begin position="95"/>
        <end position="305"/>
    </location>
</feature>
<dbReference type="Gene3D" id="1.10.45.10">
    <property type="entry name" value="Vanillyl-alcohol Oxidase, Chain A, domain 4"/>
    <property type="match status" value="1"/>
</dbReference>
<dbReference type="SUPFAM" id="SSF55103">
    <property type="entry name" value="FAD-linked oxidases, C-terminal domain"/>
    <property type="match status" value="1"/>
</dbReference>
<reference evidence="13 14" key="2">
    <citation type="submission" date="2017-02" db="EMBL/GenBank/DDBJ databases">
        <title>A genome survey and senescence transcriptome analysis in Lentinula edodes.</title>
        <authorList>
            <person name="Sakamoto Y."/>
            <person name="Nakade K."/>
            <person name="Sato S."/>
            <person name="Yoshida Y."/>
            <person name="Miyazaki K."/>
            <person name="Natsume S."/>
            <person name="Konno N."/>
        </authorList>
    </citation>
    <scope>NUCLEOTIDE SEQUENCE [LARGE SCALE GENOMIC DNA]</scope>
    <source>
        <strain evidence="13 14">NBRC 111202</strain>
    </source>
</reference>
<comment type="catalytic activity">
    <reaction evidence="10">
        <text>(R)-lactate + 2 Fe(III)-[cytochrome c] = 2 Fe(II)-[cytochrome c] + pyruvate + 2 H(+)</text>
        <dbReference type="Rhea" id="RHEA:13521"/>
        <dbReference type="Rhea" id="RHEA-COMP:10350"/>
        <dbReference type="Rhea" id="RHEA-COMP:14399"/>
        <dbReference type="ChEBI" id="CHEBI:15361"/>
        <dbReference type="ChEBI" id="CHEBI:15378"/>
        <dbReference type="ChEBI" id="CHEBI:16004"/>
        <dbReference type="ChEBI" id="CHEBI:29033"/>
        <dbReference type="ChEBI" id="CHEBI:29034"/>
        <dbReference type="EC" id="1.1.2.4"/>
    </reaction>
</comment>
<dbReference type="InterPro" id="IPR006094">
    <property type="entry name" value="Oxid_FAD_bind_N"/>
</dbReference>
<dbReference type="Gene3D" id="3.30.70.2740">
    <property type="match status" value="1"/>
</dbReference>
<evidence type="ECO:0000256" key="2">
    <source>
        <dbReference type="ARBA" id="ARBA00004173"/>
    </source>
</evidence>
<organism evidence="13 14">
    <name type="scientific">Lentinula edodes</name>
    <name type="common">Shiitake mushroom</name>
    <name type="synonym">Lentinus edodes</name>
    <dbReference type="NCBI Taxonomy" id="5353"/>
    <lineage>
        <taxon>Eukaryota</taxon>
        <taxon>Fungi</taxon>
        <taxon>Dikarya</taxon>
        <taxon>Basidiomycota</taxon>
        <taxon>Agaricomycotina</taxon>
        <taxon>Agaricomycetes</taxon>
        <taxon>Agaricomycetidae</taxon>
        <taxon>Agaricales</taxon>
        <taxon>Marasmiineae</taxon>
        <taxon>Omphalotaceae</taxon>
        <taxon>Lentinula</taxon>
    </lineage>
</organism>
<dbReference type="STRING" id="5353.A0A1Q3E5M1"/>
<comment type="subcellular location">
    <subcellularLocation>
        <location evidence="2">Mitochondrion</location>
    </subcellularLocation>
</comment>
<reference evidence="13 14" key="1">
    <citation type="submission" date="2016-08" db="EMBL/GenBank/DDBJ databases">
        <authorList>
            <consortium name="Lentinula edodes genome sequencing consortium"/>
            <person name="Sakamoto Y."/>
            <person name="Nakade K."/>
            <person name="Sato S."/>
            <person name="Yoshida Y."/>
            <person name="Miyazaki K."/>
            <person name="Natsume S."/>
            <person name="Konno N."/>
        </authorList>
    </citation>
    <scope>NUCLEOTIDE SEQUENCE [LARGE SCALE GENOMIC DNA]</scope>
    <source>
        <strain evidence="13 14">NBRC 111202</strain>
    </source>
</reference>
<dbReference type="GO" id="GO:0071949">
    <property type="term" value="F:FAD binding"/>
    <property type="evidence" value="ECO:0007669"/>
    <property type="project" value="InterPro"/>
</dbReference>
<evidence type="ECO:0000256" key="5">
    <source>
        <dbReference type="ARBA" id="ARBA00022827"/>
    </source>
</evidence>
<evidence type="ECO:0000256" key="10">
    <source>
        <dbReference type="ARBA" id="ARBA00051436"/>
    </source>
</evidence>
<protein>
    <recommendedName>
        <fullName evidence="9">D-lactate dehydrogenase (cytochrome)</fullName>
        <ecNumber evidence="9">1.1.2.4</ecNumber>
    </recommendedName>
</protein>
<keyword evidence="7" id="KW-0560">Oxidoreductase</keyword>
<dbReference type="GO" id="GO:0004458">
    <property type="term" value="F:D-lactate dehydrogenase (cytochrome) activity"/>
    <property type="evidence" value="ECO:0007669"/>
    <property type="project" value="UniProtKB-EC"/>
</dbReference>
<accession>A0A1Q3E5M1</accession>
<dbReference type="InterPro" id="IPR016169">
    <property type="entry name" value="FAD-bd_PCMH_sub2"/>
</dbReference>
<keyword evidence="8" id="KW-0496">Mitochondrion</keyword>
<dbReference type="InterPro" id="IPR016164">
    <property type="entry name" value="FAD-linked_Oxase-like_C"/>
</dbReference>
<dbReference type="Pfam" id="PF01565">
    <property type="entry name" value="FAD_binding_4"/>
    <property type="match status" value="1"/>
</dbReference>
<evidence type="ECO:0000256" key="11">
    <source>
        <dbReference type="SAM" id="MobiDB-lite"/>
    </source>
</evidence>
<evidence type="ECO:0000256" key="6">
    <source>
        <dbReference type="ARBA" id="ARBA00022946"/>
    </source>
</evidence>
<dbReference type="InterPro" id="IPR004113">
    <property type="entry name" value="FAD-bd_oxidored_4_C"/>
</dbReference>
<comment type="cofactor">
    <cofactor evidence="1">
        <name>FAD</name>
        <dbReference type="ChEBI" id="CHEBI:57692"/>
    </cofactor>
</comment>
<name>A0A1Q3E5M1_LENED</name>
<evidence type="ECO:0000256" key="3">
    <source>
        <dbReference type="ARBA" id="ARBA00008000"/>
    </source>
</evidence>
<keyword evidence="14" id="KW-1185">Reference proteome</keyword>
<dbReference type="PROSITE" id="PS51387">
    <property type="entry name" value="FAD_PCMH"/>
    <property type="match status" value="1"/>
</dbReference>
<dbReference type="PANTHER" id="PTHR11748:SF111">
    <property type="entry name" value="D-LACTATE DEHYDROGENASE, MITOCHONDRIAL-RELATED"/>
    <property type="match status" value="1"/>
</dbReference>
<keyword evidence="4" id="KW-0285">Flavoprotein</keyword>
<evidence type="ECO:0000256" key="8">
    <source>
        <dbReference type="ARBA" id="ARBA00023128"/>
    </source>
</evidence>
<keyword evidence="6" id="KW-0809">Transit peptide</keyword>
<comment type="similarity">
    <text evidence="3">Belongs to the FAD-binding oxidoreductase/transferase type 4 family.</text>
</comment>
<evidence type="ECO:0000259" key="12">
    <source>
        <dbReference type="PROSITE" id="PS51387"/>
    </source>
</evidence>
<evidence type="ECO:0000313" key="13">
    <source>
        <dbReference type="EMBL" id="GAW02552.1"/>
    </source>
</evidence>
<dbReference type="FunFam" id="1.10.45.10:FF:000001">
    <property type="entry name" value="D-lactate dehydrogenase mitochondrial"/>
    <property type="match status" value="1"/>
</dbReference>
<dbReference type="EMBL" id="BDGU01000101">
    <property type="protein sequence ID" value="GAW02552.1"/>
    <property type="molecule type" value="Genomic_DNA"/>
</dbReference>
<evidence type="ECO:0000256" key="1">
    <source>
        <dbReference type="ARBA" id="ARBA00001974"/>
    </source>
</evidence>
<dbReference type="GO" id="GO:1903457">
    <property type="term" value="P:lactate catabolic process"/>
    <property type="evidence" value="ECO:0007669"/>
    <property type="project" value="TreeGrafter"/>
</dbReference>
<sequence>MSTSMFRPLGRWLTTRPGNIRNLATGGPSFPRRPPPSSSGSSAPPPPNAKILAFARYSPWSSSFPGSWRTRALLQSAFYAVGIVLATNYVDSVWFPAGAETGYASPREIKVAIEKLKQAFPEEDRVSTDSNVLTEHGSSDNSYHPASPHAVVVRALSTEDVVTIKVTILGYLQGASASTCRPWTRFSKYMADSDLICQAGAQWEDINQTLKDKGIPLFFPLDPGPGATIGGMVGTGCSGTNAVRYGTAKAEWFLNLTVVLPNGEVIKTRRRARKSSAGFDTTKLFIGAEGTLGIVTEATLRLAPRLPTKVAMAQFGNVEQAVNAVQDILNSPYGSHIQCVELLDDRMMDAINTAGVSTKLLPVRDTLFFKLQGDDPAIKLTAKTVQAIVKKHGSDRFEFASTDQEAEDLWQNRKYALTSTMGAHPGTRCWTTDVCVPVSKLPELVYETKKDLAEAGLRSTIVGHVGDGNFHALILFENDDELPKVTDAVHRLVHRALDLDGTCTGEHGVGIGKKQYLSEELGEGTVELMRSIKNAVDPLNLLNPGKLYPDKSKSRTQ</sequence>
<evidence type="ECO:0000256" key="9">
    <source>
        <dbReference type="ARBA" id="ARBA00038897"/>
    </source>
</evidence>